<organism evidence="2 3">
    <name type="scientific">Rhizobium tumorigenes</name>
    <dbReference type="NCBI Taxonomy" id="2041385"/>
    <lineage>
        <taxon>Bacteria</taxon>
        <taxon>Pseudomonadati</taxon>
        <taxon>Pseudomonadota</taxon>
        <taxon>Alphaproteobacteria</taxon>
        <taxon>Hyphomicrobiales</taxon>
        <taxon>Rhizobiaceae</taxon>
        <taxon>Rhizobium/Agrobacterium group</taxon>
        <taxon>Rhizobium</taxon>
    </lineage>
</organism>
<dbReference type="Proteomes" id="UP000249499">
    <property type="component" value="Chromosome"/>
</dbReference>
<sequence>MDWALLNDFIVVAKSQTYVADAVKLSSCRPGSHDIGYEGGRWRYLDSYFGGSDFAGQEVVWFSGEAIWAMNYFGRIIEPALIDAAKAGCVIKAALRHLYLEEKRFLGGLEFDHDFGRYKDESLGDCTHSSGREHIMVDGRAAYELDYRGGLIVP</sequence>
<accession>A0AAF1KSY8</accession>
<dbReference type="EMBL" id="CP117255">
    <property type="protein sequence ID" value="WFR96505.1"/>
    <property type="molecule type" value="Genomic_DNA"/>
</dbReference>
<dbReference type="InterPro" id="IPR043735">
    <property type="entry name" value="DUF5680"/>
</dbReference>
<reference evidence="2 3" key="1">
    <citation type="journal article" date="2018" name="Sci. Rep.">
        <title>Rhizobium tumorigenes sp. nov., a novel plant tumorigenic bacterium isolated from cane gall tumors on thornless blackberry.</title>
        <authorList>
            <person name="Kuzmanovi N."/>
            <person name="Smalla K."/>
            <person name="Gronow S."/>
            <person name="PuBawska J."/>
        </authorList>
    </citation>
    <scope>NUCLEOTIDE SEQUENCE [LARGE SCALE GENOMIC DNA]</scope>
    <source>
        <strain evidence="2 3">1078</strain>
    </source>
</reference>
<name>A0AAF1KSY8_9HYPH</name>
<proteinExistence type="predicted"/>
<dbReference type="Pfam" id="PF18931">
    <property type="entry name" value="DUF5680"/>
    <property type="match status" value="1"/>
</dbReference>
<protein>
    <submittedName>
        <fullName evidence="2">DUF5680 domain-containing protein</fullName>
    </submittedName>
</protein>
<evidence type="ECO:0000313" key="3">
    <source>
        <dbReference type="Proteomes" id="UP000249499"/>
    </source>
</evidence>
<reference evidence="3" key="2">
    <citation type="journal article" date="2023" name="MicrobiologyOpen">
        <title>Genomics of the tumorigenes clade of the family Rhizobiaceae and description of Rhizobium rhododendri sp. nov.</title>
        <authorList>
            <person name="Kuzmanovic N."/>
            <person name="diCenzo G.C."/>
            <person name="Bunk B."/>
            <person name="Sproeer C."/>
            <person name="Fruehling A."/>
            <person name="Neumann-Schaal M."/>
            <person name="Overmann J."/>
            <person name="Smalla K."/>
        </authorList>
    </citation>
    <scope>NUCLEOTIDE SEQUENCE [LARGE SCALE GENOMIC DNA]</scope>
    <source>
        <strain evidence="3">1078</strain>
    </source>
</reference>
<evidence type="ECO:0000259" key="1">
    <source>
        <dbReference type="Pfam" id="PF18931"/>
    </source>
</evidence>
<dbReference type="AlphaFoldDB" id="A0AAF1KSY8"/>
<evidence type="ECO:0000313" key="2">
    <source>
        <dbReference type="EMBL" id="WFR96505.1"/>
    </source>
</evidence>
<dbReference type="KEGG" id="rtu:PR017_05080"/>
<gene>
    <name evidence="2" type="ORF">PR017_05080</name>
</gene>
<keyword evidence="3" id="KW-1185">Reference proteome</keyword>
<feature type="domain" description="DUF5680" evidence="1">
    <location>
        <begin position="46"/>
        <end position="152"/>
    </location>
</feature>
<dbReference type="RefSeq" id="WP_111220592.1">
    <property type="nucleotide sequence ID" value="NZ_CP117255.1"/>
</dbReference>